<keyword evidence="2" id="KW-1185">Reference proteome</keyword>
<evidence type="ECO:0000313" key="1">
    <source>
        <dbReference type="EMBL" id="KAH1171336.1"/>
    </source>
</evidence>
<name>A0A9D3X0X5_9SAUR</name>
<protein>
    <submittedName>
        <fullName evidence="1">Uncharacterized protein</fullName>
    </submittedName>
</protein>
<reference evidence="1" key="1">
    <citation type="submission" date="2021-09" db="EMBL/GenBank/DDBJ databases">
        <title>The genome of Mauremys mutica provides insights into the evolution of semi-aquatic lifestyle.</title>
        <authorList>
            <person name="Gong S."/>
            <person name="Gao Y."/>
        </authorList>
    </citation>
    <scope>NUCLEOTIDE SEQUENCE</scope>
    <source>
        <strain evidence="1">MM-2020</strain>
        <tissue evidence="1">Muscle</tissue>
    </source>
</reference>
<evidence type="ECO:0000313" key="2">
    <source>
        <dbReference type="Proteomes" id="UP000827986"/>
    </source>
</evidence>
<proteinExistence type="predicted"/>
<accession>A0A9D3X0X5</accession>
<sequence>MKHDTFFVRDPRILLLTQRFHMYVINFYWFNEDEASPSNLRTIQSLTVSLIKDCMAQANGEVCVSPFLGAFTDACIVYSKTILAVIYILDVLDSKCKLPGKKEVAVAVENHSLGIFLILFYCRDLSILNRTQGRQWQSSN</sequence>
<dbReference type="Proteomes" id="UP000827986">
    <property type="component" value="Unassembled WGS sequence"/>
</dbReference>
<organism evidence="1 2">
    <name type="scientific">Mauremys mutica</name>
    <name type="common">yellowpond turtle</name>
    <dbReference type="NCBI Taxonomy" id="74926"/>
    <lineage>
        <taxon>Eukaryota</taxon>
        <taxon>Metazoa</taxon>
        <taxon>Chordata</taxon>
        <taxon>Craniata</taxon>
        <taxon>Vertebrata</taxon>
        <taxon>Euteleostomi</taxon>
        <taxon>Archelosauria</taxon>
        <taxon>Testudinata</taxon>
        <taxon>Testudines</taxon>
        <taxon>Cryptodira</taxon>
        <taxon>Durocryptodira</taxon>
        <taxon>Testudinoidea</taxon>
        <taxon>Geoemydidae</taxon>
        <taxon>Geoemydinae</taxon>
        <taxon>Mauremys</taxon>
    </lineage>
</organism>
<dbReference type="AlphaFoldDB" id="A0A9D3X0X5"/>
<dbReference type="EMBL" id="JAHDVG010000483">
    <property type="protein sequence ID" value="KAH1171336.1"/>
    <property type="molecule type" value="Genomic_DNA"/>
</dbReference>
<comment type="caution">
    <text evidence="1">The sequence shown here is derived from an EMBL/GenBank/DDBJ whole genome shotgun (WGS) entry which is preliminary data.</text>
</comment>
<gene>
    <name evidence="1" type="ORF">KIL84_006954</name>
</gene>